<dbReference type="Pfam" id="PF01242">
    <property type="entry name" value="PTPS"/>
    <property type="match status" value="1"/>
</dbReference>
<dbReference type="SUPFAM" id="SSF55620">
    <property type="entry name" value="Tetrahydrobiopterin biosynthesis enzymes-like"/>
    <property type="match status" value="1"/>
</dbReference>
<protein>
    <recommendedName>
        <fullName evidence="3 5">6-carboxy-5,6,7,8-tetrahydropterin synthase</fullName>
        <ecNumber evidence="5">4.-.-.-</ecNumber>
    </recommendedName>
</protein>
<comment type="similarity">
    <text evidence="2 5">Belongs to the PTPS family. QueD subfamily.</text>
</comment>
<feature type="active site" description="Charge relay system" evidence="6">
    <location>
        <position position="72"/>
    </location>
</feature>
<feature type="active site" description="Proton acceptor" evidence="6">
    <location>
        <position position="27"/>
    </location>
</feature>
<feature type="binding site" evidence="7">
    <location>
        <position position="31"/>
    </location>
    <ligand>
        <name>Zn(2+)</name>
        <dbReference type="ChEBI" id="CHEBI:29105"/>
    </ligand>
</feature>
<dbReference type="UniPathway" id="UPA00391"/>
<feature type="binding site" evidence="7">
    <location>
        <position position="18"/>
    </location>
    <ligand>
        <name>Zn(2+)</name>
        <dbReference type="ChEBI" id="CHEBI:29105"/>
    </ligand>
</feature>
<reference evidence="8" key="1">
    <citation type="submission" date="2016-04" db="EMBL/GenBank/DDBJ databases">
        <authorList>
            <person name="Evans L.H."/>
            <person name="Alamgir A."/>
            <person name="Owens N."/>
            <person name="Weber N.D."/>
            <person name="Virtaneva K."/>
            <person name="Barbian K."/>
            <person name="Babar A."/>
            <person name="Rosenke K."/>
        </authorList>
    </citation>
    <scope>NUCLEOTIDE SEQUENCE</scope>
    <source>
        <strain evidence="8">86</strain>
    </source>
</reference>
<evidence type="ECO:0000313" key="8">
    <source>
        <dbReference type="EMBL" id="SBV99738.1"/>
    </source>
</evidence>
<accession>A0A212JK21</accession>
<organism evidence="8">
    <name type="scientific">uncultured delta proteobacterium</name>
    <dbReference type="NCBI Taxonomy" id="34034"/>
    <lineage>
        <taxon>Bacteria</taxon>
        <taxon>Deltaproteobacteria</taxon>
        <taxon>environmental samples</taxon>
    </lineage>
</organism>
<evidence type="ECO:0000256" key="4">
    <source>
        <dbReference type="ARBA" id="ARBA00048807"/>
    </source>
</evidence>
<dbReference type="InterPro" id="IPR007115">
    <property type="entry name" value="6-PTP_synth/QueD"/>
</dbReference>
<feature type="binding site" evidence="7">
    <location>
        <position position="33"/>
    </location>
    <ligand>
        <name>Zn(2+)</name>
        <dbReference type="ChEBI" id="CHEBI:29105"/>
    </ligand>
</feature>
<comment type="catalytic activity">
    <reaction evidence="4 5">
        <text>7,8-dihydroneopterin 3'-triphosphate + H2O = 6-carboxy-5,6,7,8-tetrahydropterin + triphosphate + acetaldehyde + 2 H(+)</text>
        <dbReference type="Rhea" id="RHEA:27966"/>
        <dbReference type="ChEBI" id="CHEBI:15343"/>
        <dbReference type="ChEBI" id="CHEBI:15377"/>
        <dbReference type="ChEBI" id="CHEBI:15378"/>
        <dbReference type="ChEBI" id="CHEBI:18036"/>
        <dbReference type="ChEBI" id="CHEBI:58462"/>
        <dbReference type="ChEBI" id="CHEBI:61032"/>
        <dbReference type="EC" id="4.1.2.50"/>
    </reaction>
</comment>
<dbReference type="AlphaFoldDB" id="A0A212JK21"/>
<dbReference type="PANTHER" id="PTHR12589">
    <property type="entry name" value="PYRUVOYL TETRAHYDROBIOPTERIN SYNTHASE"/>
    <property type="match status" value="1"/>
</dbReference>
<name>A0A212JK21_9DELT</name>
<sequence>MTKSIWRLAVRSEFAAAHALRHYKGKCESIHGHNFSVEAVVEGDTLTPDTELLADFSDLKRDLAAVLETLDHKDLNAAPPFDAINPSSENLARHIYRALAPLVAARGVRMHAVTVSERGPQSATYMELQE</sequence>
<dbReference type="PANTHER" id="PTHR12589:SF8">
    <property type="entry name" value="6-CARBOXY-5,6,7,8-TETRAHYDROPTERIN SYNTHASE"/>
    <property type="match status" value="1"/>
</dbReference>
<evidence type="ECO:0000256" key="2">
    <source>
        <dbReference type="ARBA" id="ARBA00008900"/>
    </source>
</evidence>
<gene>
    <name evidence="8" type="ORF">KL86DPRO_11658</name>
</gene>
<dbReference type="GO" id="GO:0070497">
    <property type="term" value="F:6-carboxytetrahydropterin synthase activity"/>
    <property type="evidence" value="ECO:0007669"/>
    <property type="project" value="UniProtKB-EC"/>
</dbReference>
<proteinExistence type="inferred from homology"/>
<evidence type="ECO:0000256" key="1">
    <source>
        <dbReference type="ARBA" id="ARBA00005061"/>
    </source>
</evidence>
<feature type="active site" description="Charge relay system" evidence="6">
    <location>
        <position position="117"/>
    </location>
</feature>
<dbReference type="EC" id="4.-.-.-" evidence="5"/>
<dbReference type="GO" id="GO:0008616">
    <property type="term" value="P:tRNA queuosine(34) biosynthetic process"/>
    <property type="evidence" value="ECO:0007669"/>
    <property type="project" value="UniProtKB-KW"/>
</dbReference>
<evidence type="ECO:0000256" key="5">
    <source>
        <dbReference type="PIRNR" id="PIRNR006113"/>
    </source>
</evidence>
<dbReference type="EMBL" id="FLUQ01000001">
    <property type="protein sequence ID" value="SBV99738.1"/>
    <property type="molecule type" value="Genomic_DNA"/>
</dbReference>
<keyword evidence="5 8" id="KW-0456">Lyase</keyword>
<dbReference type="GO" id="GO:0046872">
    <property type="term" value="F:metal ion binding"/>
    <property type="evidence" value="ECO:0007669"/>
    <property type="project" value="UniProtKB-KW"/>
</dbReference>
<dbReference type="NCBIfam" id="TIGR03367">
    <property type="entry name" value="queuosine_QueD"/>
    <property type="match status" value="1"/>
</dbReference>
<comment type="pathway">
    <text evidence="1 5">Purine metabolism; 7-cyano-7-deazaguanine biosynthesis.</text>
</comment>
<keyword evidence="5" id="KW-0671">Queuosine biosynthesis</keyword>
<evidence type="ECO:0000256" key="6">
    <source>
        <dbReference type="PIRSR" id="PIRSR006113-1"/>
    </source>
</evidence>
<dbReference type="PIRSF" id="PIRSF006113">
    <property type="entry name" value="PTP_synth"/>
    <property type="match status" value="1"/>
</dbReference>
<keyword evidence="5 7" id="KW-0479">Metal-binding</keyword>
<dbReference type="InterPro" id="IPR038418">
    <property type="entry name" value="6-PTP_synth/QueD_sf"/>
</dbReference>
<keyword evidence="5 7" id="KW-0862">Zinc</keyword>
<comment type="cofactor">
    <cofactor evidence="5 7">
        <name>Zn(2+)</name>
        <dbReference type="ChEBI" id="CHEBI:29105"/>
    </cofactor>
    <text evidence="5 7">Binds 1 zinc ion per subunit.</text>
</comment>
<evidence type="ECO:0000256" key="3">
    <source>
        <dbReference type="ARBA" id="ARBA00018141"/>
    </source>
</evidence>
<evidence type="ECO:0000256" key="7">
    <source>
        <dbReference type="PIRSR" id="PIRSR006113-2"/>
    </source>
</evidence>
<dbReference type="Gene3D" id="3.30.479.10">
    <property type="entry name" value="6-pyruvoyl tetrahydropterin synthase/QueD"/>
    <property type="match status" value="1"/>
</dbReference>